<name>A0A0D0BZ90_9AGAR</name>
<feature type="compositionally biased region" description="Acidic residues" evidence="1">
    <location>
        <begin position="119"/>
        <end position="192"/>
    </location>
</feature>
<feature type="region of interest" description="Disordered" evidence="1">
    <location>
        <begin position="205"/>
        <end position="224"/>
    </location>
</feature>
<organism evidence="2 3">
    <name type="scientific">Collybiopsis luxurians FD-317 M1</name>
    <dbReference type="NCBI Taxonomy" id="944289"/>
    <lineage>
        <taxon>Eukaryota</taxon>
        <taxon>Fungi</taxon>
        <taxon>Dikarya</taxon>
        <taxon>Basidiomycota</taxon>
        <taxon>Agaricomycotina</taxon>
        <taxon>Agaricomycetes</taxon>
        <taxon>Agaricomycetidae</taxon>
        <taxon>Agaricales</taxon>
        <taxon>Marasmiineae</taxon>
        <taxon>Omphalotaceae</taxon>
        <taxon>Collybiopsis</taxon>
        <taxon>Collybiopsis luxurians</taxon>
    </lineage>
</organism>
<dbReference type="EMBL" id="KN834887">
    <property type="protein sequence ID" value="KIK50722.1"/>
    <property type="molecule type" value="Genomic_DNA"/>
</dbReference>
<feature type="region of interest" description="Disordered" evidence="1">
    <location>
        <begin position="112"/>
        <end position="198"/>
    </location>
</feature>
<protein>
    <submittedName>
        <fullName evidence="2">Unplaced genomic scaffold GYMLUscaffold_139, whole genome shotgun sequence</fullName>
    </submittedName>
</protein>
<evidence type="ECO:0000313" key="2">
    <source>
        <dbReference type="EMBL" id="KIK50722.1"/>
    </source>
</evidence>
<dbReference type="HOGENOM" id="CLU_679809_0_0_1"/>
<reference evidence="2 3" key="1">
    <citation type="submission" date="2014-04" db="EMBL/GenBank/DDBJ databases">
        <title>Evolutionary Origins and Diversification of the Mycorrhizal Mutualists.</title>
        <authorList>
            <consortium name="DOE Joint Genome Institute"/>
            <consortium name="Mycorrhizal Genomics Consortium"/>
            <person name="Kohler A."/>
            <person name="Kuo A."/>
            <person name="Nagy L.G."/>
            <person name="Floudas D."/>
            <person name="Copeland A."/>
            <person name="Barry K.W."/>
            <person name="Cichocki N."/>
            <person name="Veneault-Fourrey C."/>
            <person name="LaButti K."/>
            <person name="Lindquist E.A."/>
            <person name="Lipzen A."/>
            <person name="Lundell T."/>
            <person name="Morin E."/>
            <person name="Murat C."/>
            <person name="Riley R."/>
            <person name="Ohm R."/>
            <person name="Sun H."/>
            <person name="Tunlid A."/>
            <person name="Henrissat B."/>
            <person name="Grigoriev I.V."/>
            <person name="Hibbett D.S."/>
            <person name="Martin F."/>
        </authorList>
    </citation>
    <scope>NUCLEOTIDE SEQUENCE [LARGE SCALE GENOMIC DNA]</scope>
    <source>
        <strain evidence="2 3">FD-317 M1</strain>
    </source>
</reference>
<gene>
    <name evidence="2" type="ORF">GYMLUDRAFT_252713</name>
</gene>
<sequence length="405" mass="47099">MKTQSEGLTSAVLHSELTSLTIKHEEHLKLLSLLIEQGYQTQREQGWYSSVNCVLNYWVLEVSKSTSQTFSVSPQDPVGYSIFRDEDEGRRWSGLYRLHKSEETSNKEWGKNCNIAINVDEDENDEDEETENDEDEETENDEDKETENDEDKETENDEDKETEVEEDEEAEVEEEEEAKVEEAKVEEDDDFEYGIVDWDEKIKKGKEADDEQKHDLDDDKNIATSSGSLSKVEVKEIEDNYWRYIDFTLLIWRTPKAQIPSFIRGLLWEVKPFPWNSLVELEANIQSSFNRALPQVIQQVQFVFFNQTTQFVFAIITVGTYCKFLKFDRKHTLELDPTNMSARGYTNPIIDTIPIYDSGIFEMVVEAEGGTKGLAYAQMRYSERFLREWKAFKDWAAKVSISGFV</sequence>
<proteinExistence type="predicted"/>
<dbReference type="Proteomes" id="UP000053593">
    <property type="component" value="Unassembled WGS sequence"/>
</dbReference>
<evidence type="ECO:0000313" key="3">
    <source>
        <dbReference type="Proteomes" id="UP000053593"/>
    </source>
</evidence>
<keyword evidence="3" id="KW-1185">Reference proteome</keyword>
<evidence type="ECO:0000256" key="1">
    <source>
        <dbReference type="SAM" id="MobiDB-lite"/>
    </source>
</evidence>
<accession>A0A0D0BZ90</accession>
<feature type="compositionally biased region" description="Basic and acidic residues" evidence="1">
    <location>
        <begin position="205"/>
        <end position="221"/>
    </location>
</feature>
<dbReference type="AlphaFoldDB" id="A0A0D0BZ90"/>